<evidence type="ECO:0000313" key="2">
    <source>
        <dbReference type="EMBL" id="MCP1168439.1"/>
    </source>
</evidence>
<feature type="compositionally biased region" description="Low complexity" evidence="1">
    <location>
        <begin position="138"/>
        <end position="152"/>
    </location>
</feature>
<evidence type="ECO:0000256" key="1">
    <source>
        <dbReference type="SAM" id="MobiDB-lite"/>
    </source>
</evidence>
<dbReference type="Proteomes" id="UP001139477">
    <property type="component" value="Unassembled WGS sequence"/>
</dbReference>
<feature type="region of interest" description="Disordered" evidence="1">
    <location>
        <begin position="133"/>
        <end position="168"/>
    </location>
</feature>
<dbReference type="Gene3D" id="3.40.190.10">
    <property type="entry name" value="Periplasmic binding protein-like II"/>
    <property type="match status" value="1"/>
</dbReference>
<accession>A0A9X2FNL2</accession>
<keyword evidence="3" id="KW-1185">Reference proteome</keyword>
<name>A0A9X2FNL2_9RHOB</name>
<gene>
    <name evidence="2" type="ORF">NHG85_07850</name>
</gene>
<evidence type="ECO:0000313" key="3">
    <source>
        <dbReference type="Proteomes" id="UP001139477"/>
    </source>
</evidence>
<proteinExistence type="predicted"/>
<organism evidence="2 3">
    <name type="scientific">Limimaricola litoreus</name>
    <dbReference type="NCBI Taxonomy" id="2955316"/>
    <lineage>
        <taxon>Bacteria</taxon>
        <taxon>Pseudomonadati</taxon>
        <taxon>Pseudomonadota</taxon>
        <taxon>Alphaproteobacteria</taxon>
        <taxon>Rhodobacterales</taxon>
        <taxon>Paracoccaceae</taxon>
        <taxon>Limimaricola</taxon>
    </lineage>
</organism>
<sequence length="168" mass="19032">MICTSIPAYDGDMYYIPYLPDGKYGRAWFVRQDWLDALGPGRPDRVDELYDMLVAFRDDDPNGNGKKNEGPFFVRDREELARLVTLWDGRSSGSDTPHDVMVTEAGRIAHPYAQENHRIGLSHIARRYEEGLIDRRSSPAAPAPATTLSPISRRPDPARREQATSETR</sequence>
<dbReference type="EMBL" id="JAMYXC010000117">
    <property type="protein sequence ID" value="MCP1168439.1"/>
    <property type="molecule type" value="Genomic_DNA"/>
</dbReference>
<feature type="compositionally biased region" description="Basic and acidic residues" evidence="1">
    <location>
        <begin position="153"/>
        <end position="168"/>
    </location>
</feature>
<dbReference type="AlphaFoldDB" id="A0A9X2FNL2"/>
<comment type="caution">
    <text evidence="2">The sequence shown here is derived from an EMBL/GenBank/DDBJ whole genome shotgun (WGS) entry which is preliminary data.</text>
</comment>
<dbReference type="RefSeq" id="WP_253331342.1">
    <property type="nucleotide sequence ID" value="NZ_JAMYXC010000117.1"/>
</dbReference>
<reference evidence="2" key="1">
    <citation type="submission" date="2022-06" db="EMBL/GenBank/DDBJ databases">
        <title>Limimaricola sediminis sp. nov., isolated from an intertidal sediment.</title>
        <authorList>
            <person name="Shao X."/>
        </authorList>
    </citation>
    <scope>NUCLEOTIDE SEQUENCE</scope>
    <source>
        <strain evidence="2">ASW11-118</strain>
    </source>
</reference>
<protein>
    <submittedName>
        <fullName evidence="2">Uncharacterized protein</fullName>
    </submittedName>
</protein>
<dbReference type="SUPFAM" id="SSF53850">
    <property type="entry name" value="Periplasmic binding protein-like II"/>
    <property type="match status" value="1"/>
</dbReference>